<dbReference type="InterPro" id="IPR040079">
    <property type="entry name" value="Glutathione_S-Trfase"/>
</dbReference>
<accession>A0A7X7LUI1</accession>
<evidence type="ECO:0000313" key="3">
    <source>
        <dbReference type="Proteomes" id="UP000536534"/>
    </source>
</evidence>
<gene>
    <name evidence="2" type="primary">yfcF</name>
    <name evidence="2" type="ORF">GX576_03545</name>
</gene>
<dbReference type="InterPro" id="IPR036282">
    <property type="entry name" value="Glutathione-S-Trfase_C_sf"/>
</dbReference>
<dbReference type="InterPro" id="IPR036249">
    <property type="entry name" value="Thioredoxin-like_sf"/>
</dbReference>
<dbReference type="PROSITE" id="PS50404">
    <property type="entry name" value="GST_NTER"/>
    <property type="match status" value="1"/>
</dbReference>
<dbReference type="InterPro" id="IPR004045">
    <property type="entry name" value="Glutathione_S-Trfase_N"/>
</dbReference>
<dbReference type="GO" id="GO:0004364">
    <property type="term" value="F:glutathione transferase activity"/>
    <property type="evidence" value="ECO:0007669"/>
    <property type="project" value="UniProtKB-EC"/>
</dbReference>
<evidence type="ECO:0000259" key="1">
    <source>
        <dbReference type="PROSITE" id="PS50404"/>
    </source>
</evidence>
<dbReference type="EC" id="2.5.1.18" evidence="2"/>
<dbReference type="PANTHER" id="PTHR44051:SF8">
    <property type="entry name" value="GLUTATHIONE S-TRANSFERASE GSTA"/>
    <property type="match status" value="1"/>
</dbReference>
<dbReference type="CDD" id="cd00570">
    <property type="entry name" value="GST_N_family"/>
    <property type="match status" value="1"/>
</dbReference>
<dbReference type="SUPFAM" id="SSF52833">
    <property type="entry name" value="Thioredoxin-like"/>
    <property type="match status" value="1"/>
</dbReference>
<dbReference type="Gene3D" id="3.40.30.10">
    <property type="entry name" value="Glutaredoxin"/>
    <property type="match status" value="1"/>
</dbReference>
<proteinExistence type="predicted"/>
<dbReference type="NCBIfam" id="NF011693">
    <property type="entry name" value="PRK15113.1"/>
    <property type="match status" value="1"/>
</dbReference>
<dbReference type="SUPFAM" id="SSF47616">
    <property type="entry name" value="GST C-terminal domain-like"/>
    <property type="match status" value="1"/>
</dbReference>
<dbReference type="PANTHER" id="PTHR44051">
    <property type="entry name" value="GLUTATHIONE S-TRANSFERASE-RELATED"/>
    <property type="match status" value="1"/>
</dbReference>
<dbReference type="AlphaFoldDB" id="A0A7X7LUI1"/>
<reference evidence="2 3" key="1">
    <citation type="journal article" date="2020" name="Biotechnol. Biofuels">
        <title>New insights from the biogas microbiome by comprehensive genome-resolved metagenomics of nearly 1600 species originating from multiple anaerobic digesters.</title>
        <authorList>
            <person name="Campanaro S."/>
            <person name="Treu L."/>
            <person name="Rodriguez-R L.M."/>
            <person name="Kovalovszki A."/>
            <person name="Ziels R.M."/>
            <person name="Maus I."/>
            <person name="Zhu X."/>
            <person name="Kougias P.G."/>
            <person name="Basile A."/>
            <person name="Luo G."/>
            <person name="Schluter A."/>
            <person name="Konstantinidis K.T."/>
            <person name="Angelidaki I."/>
        </authorList>
    </citation>
    <scope>NUCLEOTIDE SEQUENCE [LARGE SCALE GENOMIC DNA]</scope>
    <source>
        <strain evidence="2">AS06rmzACSIP_256</strain>
    </source>
</reference>
<protein>
    <submittedName>
        <fullName evidence="2">Glutathione transferase</fullName>
        <ecNumber evidence="2">2.5.1.18</ecNumber>
    </submittedName>
</protein>
<dbReference type="Proteomes" id="UP000536534">
    <property type="component" value="Unassembled WGS sequence"/>
</dbReference>
<dbReference type="EMBL" id="JAAYYV010000095">
    <property type="protein sequence ID" value="NLF53469.1"/>
    <property type="molecule type" value="Genomic_DNA"/>
</dbReference>
<dbReference type="Pfam" id="PF14834">
    <property type="entry name" value="GST_C_4"/>
    <property type="match status" value="1"/>
</dbReference>
<dbReference type="RefSeq" id="WP_068803417.1">
    <property type="nucleotide sequence ID" value="NZ_MBFM01000001.1"/>
</dbReference>
<comment type="caution">
    <text evidence="2">The sequence shown here is derived from an EMBL/GenBank/DDBJ whole genome shotgun (WGS) entry which is preliminary data.</text>
</comment>
<feature type="domain" description="GST N-terminal" evidence="1">
    <location>
        <begin position="6"/>
        <end position="87"/>
    </location>
</feature>
<dbReference type="SFLD" id="SFLDS00019">
    <property type="entry name" value="Glutathione_Transferase_(cytos"/>
    <property type="match status" value="1"/>
</dbReference>
<dbReference type="SFLD" id="SFLDG00358">
    <property type="entry name" value="Main_(cytGST)"/>
    <property type="match status" value="1"/>
</dbReference>
<evidence type="ECO:0000313" key="2">
    <source>
        <dbReference type="EMBL" id="NLF53469.1"/>
    </source>
</evidence>
<keyword evidence="2" id="KW-0808">Transferase</keyword>
<dbReference type="Pfam" id="PF13409">
    <property type="entry name" value="GST_N_2"/>
    <property type="match status" value="1"/>
</dbReference>
<dbReference type="OrthoDB" id="8857552at2"/>
<organism evidence="2 3">
    <name type="scientific">Thauera phenolivorans</name>
    <dbReference type="NCBI Taxonomy" id="1792543"/>
    <lineage>
        <taxon>Bacteria</taxon>
        <taxon>Pseudomonadati</taxon>
        <taxon>Pseudomonadota</taxon>
        <taxon>Betaproteobacteria</taxon>
        <taxon>Rhodocyclales</taxon>
        <taxon>Zoogloeaceae</taxon>
        <taxon>Thauera</taxon>
    </lineage>
</organism>
<dbReference type="InterPro" id="IPR034338">
    <property type="entry name" value="GST_4_C"/>
</dbReference>
<sequence length="210" mass="22849">MPDSDLLLYVDARFLSPYAMSVFVGLEEKSLPFRLETVDLEGGAQHAPAYAALSLTGRVPTLVHAGFALSESSAITEYLDDVFGGVRLYPAEPRARARARQLQAWLRSDLDALKAERSTEGVFRAPVAVPLSAQAHAAAARLFRVAEALLPAGEAHLFGVWSVADVDLALALQRLLANGDEVPARLADYARGEWERPAVRQWIARARETA</sequence>
<dbReference type="Gene3D" id="1.20.1050.10">
    <property type="match status" value="1"/>
</dbReference>
<name>A0A7X7LUI1_9RHOO</name>